<reference evidence="2 3" key="1">
    <citation type="submission" date="2019-05" db="EMBL/GenBank/DDBJ databases">
        <title>Emergence of the Ug99 lineage of the wheat stem rust pathogen through somatic hybridization.</title>
        <authorList>
            <person name="Li F."/>
            <person name="Upadhyaya N.M."/>
            <person name="Sperschneider J."/>
            <person name="Matny O."/>
            <person name="Nguyen-Phuc H."/>
            <person name="Mago R."/>
            <person name="Raley C."/>
            <person name="Miller M.E."/>
            <person name="Silverstein K.A.T."/>
            <person name="Henningsen E."/>
            <person name="Hirsch C.D."/>
            <person name="Visser B."/>
            <person name="Pretorius Z.A."/>
            <person name="Steffenson B.J."/>
            <person name="Schwessinger B."/>
            <person name="Dodds P.N."/>
            <person name="Figueroa M."/>
        </authorList>
    </citation>
    <scope>NUCLEOTIDE SEQUENCE [LARGE SCALE GENOMIC DNA]</scope>
    <source>
        <strain evidence="2 3">Ug99</strain>
    </source>
</reference>
<accession>A0A5B0S117</accession>
<proteinExistence type="predicted"/>
<evidence type="ECO:0000313" key="2">
    <source>
        <dbReference type="EMBL" id="KAA1131452.1"/>
    </source>
</evidence>
<name>A0A5B0S117_PUCGR</name>
<organism evidence="2 3">
    <name type="scientific">Puccinia graminis f. sp. tritici</name>
    <dbReference type="NCBI Taxonomy" id="56615"/>
    <lineage>
        <taxon>Eukaryota</taxon>
        <taxon>Fungi</taxon>
        <taxon>Dikarya</taxon>
        <taxon>Basidiomycota</taxon>
        <taxon>Pucciniomycotina</taxon>
        <taxon>Pucciniomycetes</taxon>
        <taxon>Pucciniales</taxon>
        <taxon>Pucciniaceae</taxon>
        <taxon>Puccinia</taxon>
    </lineage>
</organism>
<evidence type="ECO:0000256" key="1">
    <source>
        <dbReference type="SAM" id="SignalP"/>
    </source>
</evidence>
<gene>
    <name evidence="2" type="ORF">PGTUg99_016049</name>
</gene>
<protein>
    <submittedName>
        <fullName evidence="2">Uncharacterized protein</fullName>
    </submittedName>
</protein>
<comment type="caution">
    <text evidence="2">The sequence shown here is derived from an EMBL/GenBank/DDBJ whole genome shotgun (WGS) entry which is preliminary data.</text>
</comment>
<feature type="chain" id="PRO_5022712325" evidence="1">
    <location>
        <begin position="22"/>
        <end position="69"/>
    </location>
</feature>
<dbReference type="EMBL" id="VDEP01000103">
    <property type="protein sequence ID" value="KAA1131452.1"/>
    <property type="molecule type" value="Genomic_DNA"/>
</dbReference>
<dbReference type="Proteomes" id="UP000325313">
    <property type="component" value="Unassembled WGS sequence"/>
</dbReference>
<keyword evidence="1" id="KW-0732">Signal</keyword>
<feature type="signal peptide" evidence="1">
    <location>
        <begin position="1"/>
        <end position="21"/>
    </location>
</feature>
<evidence type="ECO:0000313" key="3">
    <source>
        <dbReference type="Proteomes" id="UP000325313"/>
    </source>
</evidence>
<dbReference type="AlphaFoldDB" id="A0A5B0S117"/>
<sequence>MRTFGLCNLILCLGTINLCAGSEGIGPAKNPCDPHSGFSPSFRSRCCNFQRQLKSGCSYNPPKSVNRMT</sequence>